<organism evidence="6 7">
    <name type="scientific">Thermogladius calderae (strain DSM 22663 / VKM B-2946 / 1633)</name>
    <dbReference type="NCBI Taxonomy" id="1184251"/>
    <lineage>
        <taxon>Archaea</taxon>
        <taxon>Thermoproteota</taxon>
        <taxon>Thermoprotei</taxon>
        <taxon>Desulfurococcales</taxon>
        <taxon>Desulfurococcaceae</taxon>
        <taxon>Thermogladius</taxon>
    </lineage>
</organism>
<dbReference type="OrthoDB" id="43754at2157"/>
<dbReference type="CDD" id="cd04301">
    <property type="entry name" value="NAT_SF"/>
    <property type="match status" value="1"/>
</dbReference>
<dbReference type="RefSeq" id="WP_014737447.1">
    <property type="nucleotide sequence ID" value="NC_017954.1"/>
</dbReference>
<accession>I3TEK9</accession>
<dbReference type="Pfam" id="PF00583">
    <property type="entry name" value="Acetyltransf_1"/>
    <property type="match status" value="1"/>
</dbReference>
<dbReference type="PANTHER" id="PTHR43420">
    <property type="entry name" value="ACETYLTRANSFERASE"/>
    <property type="match status" value="1"/>
</dbReference>
<sequence>MAVAGVEIRASREEDIPTLLEIERECFPPDLAYDRSVFEELFTIINGVVLVAEVGGRVIGYAAGVVEEGYGHVVSIAVAPSWQGKGVGSLLLEKLEEKLRGLGAACFVLEVAVDNERALRLYTKSGYRVVRVLKGYYGGRDGFLMVKGCLYLNEHA</sequence>
<dbReference type="KEGG" id="thg:TCELL_0773"/>
<dbReference type="eggNOG" id="arCOG00833">
    <property type="taxonomic scope" value="Archaea"/>
</dbReference>
<dbReference type="GO" id="GO:0008080">
    <property type="term" value="F:N-acetyltransferase activity"/>
    <property type="evidence" value="ECO:0007669"/>
    <property type="project" value="InterPro"/>
</dbReference>
<dbReference type="InterPro" id="IPR000182">
    <property type="entry name" value="GNAT_dom"/>
</dbReference>
<reference evidence="6 7" key="1">
    <citation type="journal article" date="2012" name="J. Bacteriol.">
        <title>Complete genome sequence of the hyperthermophilic cellulolytic Crenarchaeon 'Thermogladius cellulolyticus' 1633.</title>
        <authorList>
            <person name="Mardanov A.V."/>
            <person name="Kochetkova T.V."/>
            <person name="Beletsky A.V."/>
            <person name="Bonch-Osmolovskaya E.A."/>
            <person name="Ravin N.V."/>
            <person name="Skryabin K.G."/>
        </authorList>
    </citation>
    <scope>NUCLEOTIDE SEQUENCE [LARGE SCALE GENOMIC DNA]</scope>
    <source>
        <strain evidence="7">DSM 22663 / VKM B-2946 / 1633</strain>
    </source>
</reference>
<dbReference type="STRING" id="1184251.TCELL_0773"/>
<dbReference type="GeneID" id="13013089"/>
<evidence type="ECO:0000256" key="2">
    <source>
        <dbReference type="ARBA" id="ARBA00022490"/>
    </source>
</evidence>
<evidence type="ECO:0000256" key="1">
    <source>
        <dbReference type="ARBA" id="ARBA00005395"/>
    </source>
</evidence>
<feature type="domain" description="N-acetyltransferase" evidence="5">
    <location>
        <begin position="6"/>
        <end position="150"/>
    </location>
</feature>
<dbReference type="EMBL" id="CP003531">
    <property type="protein sequence ID" value="AFK51197.1"/>
    <property type="molecule type" value="Genomic_DNA"/>
</dbReference>
<evidence type="ECO:0000256" key="3">
    <source>
        <dbReference type="ARBA" id="ARBA00022679"/>
    </source>
</evidence>
<dbReference type="PROSITE" id="PS51186">
    <property type="entry name" value="GNAT"/>
    <property type="match status" value="1"/>
</dbReference>
<dbReference type="InterPro" id="IPR050680">
    <property type="entry name" value="YpeA/RimI_acetyltransf"/>
</dbReference>
<keyword evidence="4" id="KW-0012">Acyltransferase</keyword>
<keyword evidence="3 6" id="KW-0808">Transferase</keyword>
<dbReference type="HOGENOM" id="CLU_013985_23_0_2"/>
<dbReference type="Proteomes" id="UP000005270">
    <property type="component" value="Chromosome"/>
</dbReference>
<keyword evidence="7" id="KW-1185">Reference proteome</keyword>
<gene>
    <name evidence="6" type="ordered locus">TCELL_0773</name>
</gene>
<dbReference type="InterPro" id="IPR016181">
    <property type="entry name" value="Acyl_CoA_acyltransferase"/>
</dbReference>
<dbReference type="SUPFAM" id="SSF55729">
    <property type="entry name" value="Acyl-CoA N-acyltransferases (Nat)"/>
    <property type="match status" value="1"/>
</dbReference>
<dbReference type="Gene3D" id="3.40.630.30">
    <property type="match status" value="1"/>
</dbReference>
<dbReference type="InterPro" id="IPR006464">
    <property type="entry name" value="AcTrfase_RimI/Ard1"/>
</dbReference>
<proteinExistence type="inferred from homology"/>
<comment type="similarity">
    <text evidence="1">Belongs to the acetyltransferase family. RimI subfamily.</text>
</comment>
<keyword evidence="2" id="KW-0963">Cytoplasm</keyword>
<protein>
    <submittedName>
        <fullName evidence="6">Ribosomal-protein-alanine acetyltransferase</fullName>
    </submittedName>
</protein>
<evidence type="ECO:0000259" key="5">
    <source>
        <dbReference type="PROSITE" id="PS51186"/>
    </source>
</evidence>
<dbReference type="PANTHER" id="PTHR43420:SF12">
    <property type="entry name" value="N-ACETYLTRANSFERASE DOMAIN-CONTAINING PROTEIN"/>
    <property type="match status" value="1"/>
</dbReference>
<evidence type="ECO:0000313" key="7">
    <source>
        <dbReference type="Proteomes" id="UP000005270"/>
    </source>
</evidence>
<dbReference type="InParanoid" id="I3TEK9"/>
<evidence type="ECO:0000313" key="6">
    <source>
        <dbReference type="EMBL" id="AFK51197.1"/>
    </source>
</evidence>
<dbReference type="NCBIfam" id="TIGR01575">
    <property type="entry name" value="rimI"/>
    <property type="match status" value="1"/>
</dbReference>
<dbReference type="AlphaFoldDB" id="I3TEK9"/>
<evidence type="ECO:0000256" key="4">
    <source>
        <dbReference type="ARBA" id="ARBA00023315"/>
    </source>
</evidence>
<name>I3TEK9_THEC1</name>